<accession>A0A0U9HPP0</accession>
<comment type="caution">
    <text evidence="5">The sequence shown here is derived from an EMBL/GenBank/DDBJ whole genome shotgun (WGS) entry which is preliminary data.</text>
</comment>
<dbReference type="Pfam" id="PF01464">
    <property type="entry name" value="SLT"/>
    <property type="match status" value="1"/>
</dbReference>
<dbReference type="InterPro" id="IPR018392">
    <property type="entry name" value="LysM"/>
</dbReference>
<proteinExistence type="inferred from homology"/>
<dbReference type="CDD" id="cd16894">
    <property type="entry name" value="MltD-like"/>
    <property type="match status" value="1"/>
</dbReference>
<dbReference type="OrthoDB" id="9815002at2"/>
<evidence type="ECO:0000259" key="4">
    <source>
        <dbReference type="PROSITE" id="PS51782"/>
    </source>
</evidence>
<dbReference type="SUPFAM" id="SSF54106">
    <property type="entry name" value="LysM domain"/>
    <property type="match status" value="1"/>
</dbReference>
<dbReference type="SUPFAM" id="SSF53955">
    <property type="entry name" value="Lysozyme-like"/>
    <property type="match status" value="1"/>
</dbReference>
<dbReference type="PROSITE" id="PS51782">
    <property type="entry name" value="LYSM"/>
    <property type="match status" value="1"/>
</dbReference>
<organism evidence="5 6">
    <name type="scientific">Thermodesulfovibrio aggregans</name>
    <dbReference type="NCBI Taxonomy" id="86166"/>
    <lineage>
        <taxon>Bacteria</taxon>
        <taxon>Pseudomonadati</taxon>
        <taxon>Nitrospirota</taxon>
        <taxon>Thermodesulfovibrionia</taxon>
        <taxon>Thermodesulfovibrionales</taxon>
        <taxon>Thermodesulfovibrionaceae</taxon>
        <taxon>Thermodesulfovibrio</taxon>
    </lineage>
</organism>
<name>A0A0U9HPP0_9BACT</name>
<dbReference type="PANTHER" id="PTHR37423">
    <property type="entry name" value="SOLUBLE LYTIC MUREIN TRANSGLYCOSYLASE-RELATED"/>
    <property type="match status" value="1"/>
</dbReference>
<dbReference type="Proteomes" id="UP000054976">
    <property type="component" value="Unassembled WGS sequence"/>
</dbReference>
<protein>
    <submittedName>
        <fullName evidence="5">Membrane-bound lytic murein transglycosylase D</fullName>
    </submittedName>
</protein>
<dbReference type="Gene3D" id="3.10.350.10">
    <property type="entry name" value="LysM domain"/>
    <property type="match status" value="1"/>
</dbReference>
<dbReference type="Gene3D" id="1.10.530.10">
    <property type="match status" value="1"/>
</dbReference>
<sequence length="407" mass="47257">MKNLLSLIALLIFILSIPCYAEDNQDITPSLKQDDKKEVIFSGDENFKLLPDTKESFIEKIEKHINLFSERLKEKFSLWLNRSTKYIEKMKEILIEKGLPEDLVYLPLIESGFNVNARSRANAVGPWQFIESTAKRYGLVIDWWRDERKDPIKSTVAAAKYLKDLYKMFGDWSLALAAYNAGEGRIYKAMNRIGENDYWMLLNTKYLPNETKNYVPKYIAALTIAKQPENFGFENIEEQDSIEYSEVVIPSPTDIDVIAKCAEVDVRTIKELNPELKRWSTPMNVKEYIIRIPEDKKDTFLSNFEKISPEKRFSYDTYLTKKGDTVYKIAKKTGYSTTVLYEMNGTEIFKNLKPGTKIMIPPRDKFTPSPEDKFYEKKKSNKKKASKSKKNSQNSKKTIKSKAHKKV</sequence>
<evidence type="ECO:0000313" key="6">
    <source>
        <dbReference type="Proteomes" id="UP000054976"/>
    </source>
</evidence>
<comment type="similarity">
    <text evidence="1">Belongs to the transglycosylase Slt family.</text>
</comment>
<dbReference type="SMART" id="SM00257">
    <property type="entry name" value="LysM"/>
    <property type="match status" value="1"/>
</dbReference>
<gene>
    <name evidence="5" type="ORF">TAGGR_11216</name>
</gene>
<feature type="compositionally biased region" description="Basic residues" evidence="2">
    <location>
        <begin position="379"/>
        <end position="390"/>
    </location>
</feature>
<dbReference type="AlphaFoldDB" id="A0A0U9HPP0"/>
<evidence type="ECO:0000256" key="3">
    <source>
        <dbReference type="SAM" id="SignalP"/>
    </source>
</evidence>
<evidence type="ECO:0000256" key="1">
    <source>
        <dbReference type="ARBA" id="ARBA00007734"/>
    </source>
</evidence>
<feature type="signal peptide" evidence="3">
    <location>
        <begin position="1"/>
        <end position="21"/>
    </location>
</feature>
<feature type="chain" id="PRO_5006865047" evidence="3">
    <location>
        <begin position="22"/>
        <end position="407"/>
    </location>
</feature>
<evidence type="ECO:0000313" key="5">
    <source>
        <dbReference type="EMBL" id="GAQ95016.1"/>
    </source>
</evidence>
<dbReference type="RefSeq" id="WP_059176417.1">
    <property type="nucleotide sequence ID" value="NZ_BCNO01000001.1"/>
</dbReference>
<feature type="compositionally biased region" description="Basic residues" evidence="2">
    <location>
        <begin position="397"/>
        <end position="407"/>
    </location>
</feature>
<feature type="domain" description="LysM" evidence="4">
    <location>
        <begin position="316"/>
        <end position="360"/>
    </location>
</feature>
<feature type="compositionally biased region" description="Basic and acidic residues" evidence="2">
    <location>
        <begin position="362"/>
        <end position="378"/>
    </location>
</feature>
<dbReference type="InterPro" id="IPR023346">
    <property type="entry name" value="Lysozyme-like_dom_sf"/>
</dbReference>
<dbReference type="EMBL" id="BCNO01000001">
    <property type="protein sequence ID" value="GAQ95016.1"/>
    <property type="molecule type" value="Genomic_DNA"/>
</dbReference>
<dbReference type="STRING" id="86166.TAGGR_11216"/>
<dbReference type="InterPro" id="IPR008258">
    <property type="entry name" value="Transglycosylase_SLT_dom_1"/>
</dbReference>
<dbReference type="PANTHER" id="PTHR37423:SF2">
    <property type="entry name" value="MEMBRANE-BOUND LYTIC MUREIN TRANSGLYCOSYLASE C"/>
    <property type="match status" value="1"/>
</dbReference>
<reference evidence="6" key="1">
    <citation type="submission" date="2016-01" db="EMBL/GenBank/DDBJ databases">
        <title>Draft genome sequence of Thermodesulfovibrio aggregans strain TGE-P1.</title>
        <authorList>
            <person name="Sekiguchi Y."/>
            <person name="Ohashi A."/>
            <person name="Matsuura N."/>
            <person name="Tourlousse M.D."/>
        </authorList>
    </citation>
    <scope>NUCLEOTIDE SEQUENCE [LARGE SCALE GENOMIC DNA]</scope>
    <source>
        <strain evidence="6">TGE-P1</strain>
    </source>
</reference>
<dbReference type="CDD" id="cd00118">
    <property type="entry name" value="LysM"/>
    <property type="match status" value="1"/>
</dbReference>
<evidence type="ECO:0000256" key="2">
    <source>
        <dbReference type="SAM" id="MobiDB-lite"/>
    </source>
</evidence>
<keyword evidence="6" id="KW-1185">Reference proteome</keyword>
<dbReference type="InterPro" id="IPR036779">
    <property type="entry name" value="LysM_dom_sf"/>
</dbReference>
<feature type="region of interest" description="Disordered" evidence="2">
    <location>
        <begin position="360"/>
        <end position="407"/>
    </location>
</feature>
<keyword evidence="3" id="KW-0732">Signal</keyword>
<dbReference type="Pfam" id="PF01476">
    <property type="entry name" value="LysM"/>
    <property type="match status" value="1"/>
</dbReference>